<dbReference type="InterPro" id="IPR029062">
    <property type="entry name" value="Class_I_gatase-like"/>
</dbReference>
<dbReference type="InterPro" id="IPR002818">
    <property type="entry name" value="DJ-1/PfpI"/>
</dbReference>
<evidence type="ECO:0000259" key="5">
    <source>
        <dbReference type="Pfam" id="PF01965"/>
    </source>
</evidence>
<dbReference type="Proteomes" id="UP000035642">
    <property type="component" value="Unassembled WGS sequence"/>
</dbReference>
<dbReference type="WBParaSite" id="ACAC_0000497901-mRNA-1">
    <property type="protein sequence ID" value="ACAC_0000497901-mRNA-1"/>
    <property type="gene ID" value="ACAC_0000497901"/>
</dbReference>
<feature type="domain" description="DJ-1/PfpI" evidence="5">
    <location>
        <begin position="148"/>
        <end position="299"/>
    </location>
</feature>
<reference evidence="6" key="1">
    <citation type="submission" date="2012-09" db="EMBL/GenBank/DDBJ databases">
        <authorList>
            <person name="Martin A.A."/>
        </authorList>
    </citation>
    <scope>NUCLEOTIDE SEQUENCE</scope>
</reference>
<protein>
    <recommendedName>
        <fullName evidence="2">D-lactate dehydratase</fullName>
        <ecNumber evidence="2">4.2.1.130</ecNumber>
    </recommendedName>
</protein>
<dbReference type="Gene3D" id="3.40.50.880">
    <property type="match status" value="1"/>
</dbReference>
<dbReference type="AlphaFoldDB" id="A0A0K0D4I4"/>
<dbReference type="InterPro" id="IPR006287">
    <property type="entry name" value="DJ-1"/>
</dbReference>
<keyword evidence="3" id="KW-0963">Cytoplasm</keyword>
<name>A0A0K0D4I4_ANGCA</name>
<evidence type="ECO:0000256" key="2">
    <source>
        <dbReference type="ARBA" id="ARBA00013134"/>
    </source>
</evidence>
<dbReference type="GO" id="GO:0005634">
    <property type="term" value="C:nucleus"/>
    <property type="evidence" value="ECO:0007669"/>
    <property type="project" value="TreeGrafter"/>
</dbReference>
<evidence type="ECO:0000256" key="1">
    <source>
        <dbReference type="ARBA" id="ARBA00004496"/>
    </source>
</evidence>
<dbReference type="GO" id="GO:0006979">
    <property type="term" value="P:response to oxidative stress"/>
    <property type="evidence" value="ECO:0007669"/>
    <property type="project" value="TreeGrafter"/>
</dbReference>
<comment type="subcellular location">
    <subcellularLocation>
        <location evidence="1">Cytoplasm</location>
    </subcellularLocation>
</comment>
<dbReference type="STRING" id="6313.A0A0K0D4I4"/>
<dbReference type="GO" id="GO:0036471">
    <property type="term" value="P:cellular response to glyoxal"/>
    <property type="evidence" value="ECO:0007669"/>
    <property type="project" value="UniProtKB-ARBA"/>
</dbReference>
<dbReference type="NCBIfam" id="TIGR01383">
    <property type="entry name" value="not_thiJ"/>
    <property type="match status" value="1"/>
</dbReference>
<dbReference type="GO" id="GO:0005739">
    <property type="term" value="C:mitochondrion"/>
    <property type="evidence" value="ECO:0007669"/>
    <property type="project" value="TreeGrafter"/>
</dbReference>
<evidence type="ECO:0000313" key="7">
    <source>
        <dbReference type="WBParaSite" id="ACAC_0000497901-mRNA-1"/>
    </source>
</evidence>
<evidence type="ECO:0000313" key="6">
    <source>
        <dbReference type="Proteomes" id="UP000035642"/>
    </source>
</evidence>
<sequence>MASIIKLSSRGVRSLHPTNFRSPWPFVKKGAYGQRKIGPFIYEKHRWPGQNREFPELSPKWHKENPKDLHRLKPYVSFRTDVEIEKRSRTYAAKVKEKGSQALADLYTIEDERWPPPKMDAETLFELCYGEQVRYAFKKRLKAIQFRMSALLILADGAEEMEAVITADVLRRGGVDVTVAGLLGCNPVKCSRKTVITPDCALDDVLSKKFDIVILPGGQPGSNTLAASGVVGQVLKAHHGAGKYVAAICAAPIALKSHGIPATLITRYTYSEERVVVADRIVTSRGPGTAFEFAIKLVELLIGVEKSKELVAPMLLKL</sequence>
<dbReference type="FunFam" id="3.40.50.880:FF:000022">
    <property type="entry name" value="protein deglycase DJ-1"/>
    <property type="match status" value="1"/>
</dbReference>
<dbReference type="GO" id="GO:0046295">
    <property type="term" value="P:glycolate biosynthetic process"/>
    <property type="evidence" value="ECO:0007669"/>
    <property type="project" value="UniProtKB-ARBA"/>
</dbReference>
<dbReference type="EC" id="4.2.1.130" evidence="2"/>
<evidence type="ECO:0000256" key="4">
    <source>
        <dbReference type="ARBA" id="ARBA00048082"/>
    </source>
</evidence>
<dbReference type="PANTHER" id="PTHR48094">
    <property type="entry name" value="PROTEIN/NUCLEIC ACID DEGLYCASE DJ-1-RELATED"/>
    <property type="match status" value="1"/>
</dbReference>
<dbReference type="GO" id="GO:1902176">
    <property type="term" value="P:negative regulation of oxidative stress-induced intrinsic apoptotic signaling pathway"/>
    <property type="evidence" value="ECO:0007669"/>
    <property type="project" value="UniProtKB-ARBA"/>
</dbReference>
<reference evidence="7" key="2">
    <citation type="submission" date="2017-02" db="UniProtKB">
        <authorList>
            <consortium name="WormBaseParasite"/>
        </authorList>
    </citation>
    <scope>IDENTIFICATION</scope>
</reference>
<comment type="catalytic activity">
    <reaction evidence="4">
        <text>methylglyoxal + H2O = (R)-lactate + H(+)</text>
        <dbReference type="Rhea" id="RHEA:27754"/>
        <dbReference type="ChEBI" id="CHEBI:15377"/>
        <dbReference type="ChEBI" id="CHEBI:15378"/>
        <dbReference type="ChEBI" id="CHEBI:16004"/>
        <dbReference type="ChEBI" id="CHEBI:17158"/>
        <dbReference type="EC" id="4.2.1.130"/>
    </reaction>
</comment>
<keyword evidence="6" id="KW-1185">Reference proteome</keyword>
<proteinExistence type="predicted"/>
<dbReference type="GO" id="GO:1903189">
    <property type="term" value="P:glyoxal metabolic process"/>
    <property type="evidence" value="ECO:0007669"/>
    <property type="project" value="UniProtKB-ARBA"/>
</dbReference>
<dbReference type="Pfam" id="PF01965">
    <property type="entry name" value="DJ-1_PfpI"/>
    <property type="match status" value="1"/>
</dbReference>
<accession>A0A0K0D4I4</accession>
<dbReference type="CDD" id="cd03135">
    <property type="entry name" value="GATase1_DJ-1"/>
    <property type="match status" value="1"/>
</dbReference>
<evidence type="ECO:0000256" key="3">
    <source>
        <dbReference type="ARBA" id="ARBA00022490"/>
    </source>
</evidence>
<dbReference type="SUPFAM" id="SSF52317">
    <property type="entry name" value="Class I glutamine amidotransferase-like"/>
    <property type="match status" value="1"/>
</dbReference>
<dbReference type="InterPro" id="IPR050325">
    <property type="entry name" value="Prot/Nucl_acid_deglycase"/>
</dbReference>
<organism evidence="6 7">
    <name type="scientific">Angiostrongylus cantonensis</name>
    <name type="common">Rat lungworm</name>
    <dbReference type="NCBI Taxonomy" id="6313"/>
    <lineage>
        <taxon>Eukaryota</taxon>
        <taxon>Metazoa</taxon>
        <taxon>Ecdysozoa</taxon>
        <taxon>Nematoda</taxon>
        <taxon>Chromadorea</taxon>
        <taxon>Rhabditida</taxon>
        <taxon>Rhabditina</taxon>
        <taxon>Rhabditomorpha</taxon>
        <taxon>Strongyloidea</taxon>
        <taxon>Metastrongylidae</taxon>
        <taxon>Angiostrongylus</taxon>
    </lineage>
</organism>
<dbReference type="PANTHER" id="PTHR48094:SF12">
    <property type="entry name" value="PARKINSON DISEASE PROTEIN 7 HOMOLOG"/>
    <property type="match status" value="1"/>
</dbReference>
<dbReference type="GO" id="GO:0019172">
    <property type="term" value="F:glyoxalase III activity"/>
    <property type="evidence" value="ECO:0007669"/>
    <property type="project" value="UniProtKB-EC"/>
</dbReference>